<dbReference type="Gene3D" id="3.40.50.10320">
    <property type="entry name" value="LmbE-like"/>
    <property type="match status" value="1"/>
</dbReference>
<proteinExistence type="predicted"/>
<evidence type="ECO:0000313" key="2">
    <source>
        <dbReference type="Proteomes" id="UP000185678"/>
    </source>
</evidence>
<name>A0A1N7MCR7_9PROT</name>
<keyword evidence="2" id="KW-1185">Reference proteome</keyword>
<evidence type="ECO:0000313" key="1">
    <source>
        <dbReference type="EMBL" id="SIS83874.1"/>
    </source>
</evidence>
<protein>
    <submittedName>
        <fullName evidence="1">GlcNAc-PI de-N-acetylase</fullName>
    </submittedName>
</protein>
<dbReference type="STRING" id="80876.SAMN05421779_10435"/>
<gene>
    <name evidence="1" type="ORF">SAMN05421779_10435</name>
</gene>
<accession>A0A1N7MCR7</accession>
<dbReference type="EMBL" id="FTOA01000004">
    <property type="protein sequence ID" value="SIS83874.1"/>
    <property type="molecule type" value="Genomic_DNA"/>
</dbReference>
<dbReference type="InterPro" id="IPR024078">
    <property type="entry name" value="LmbE-like_dom_sf"/>
</dbReference>
<dbReference type="Proteomes" id="UP000185678">
    <property type="component" value="Unassembled WGS sequence"/>
</dbReference>
<dbReference type="AlphaFoldDB" id="A0A1N7MCR7"/>
<organism evidence="1 2">
    <name type="scientific">Insolitispirillum peregrinum</name>
    <dbReference type="NCBI Taxonomy" id="80876"/>
    <lineage>
        <taxon>Bacteria</taxon>
        <taxon>Pseudomonadati</taxon>
        <taxon>Pseudomonadota</taxon>
        <taxon>Alphaproteobacteria</taxon>
        <taxon>Rhodospirillales</taxon>
        <taxon>Novispirillaceae</taxon>
        <taxon>Insolitispirillum</taxon>
    </lineage>
</organism>
<sequence length="265" mass="28556">MPVPPLAVFLFAHQDDEFGCFAAIEAARADGLRPVCLYLTDGGGGRASPQARCDESRRVLLSLGVAAEDIHFPGISERLPDGGLAGHLPAAFAAVQQCLLACQAPVARLLIHAWEGGHQDHDAAHLLGLAVAHSLDLLPRTRQFALYHGAGLRHGLFRVLAPLAANGPCDRTRLPWASRLRYLRLCCGYPSQWKSWLGLLPFVGLHLLVQGTQDLQPVSLERIQDRPHPGPLLYEERGAARWAELVAAVTPFAATHLGTAPTPAV</sequence>
<dbReference type="InterPro" id="IPR003737">
    <property type="entry name" value="GlcNAc_PI_deacetylase-related"/>
</dbReference>
<dbReference type="SUPFAM" id="SSF102588">
    <property type="entry name" value="LmbE-like"/>
    <property type="match status" value="1"/>
</dbReference>
<reference evidence="1 2" key="1">
    <citation type="submission" date="2017-01" db="EMBL/GenBank/DDBJ databases">
        <authorList>
            <person name="Mah S.A."/>
            <person name="Swanson W.J."/>
            <person name="Moy G.W."/>
            <person name="Vacquier V.D."/>
        </authorList>
    </citation>
    <scope>NUCLEOTIDE SEQUENCE [LARGE SCALE GENOMIC DNA]</scope>
    <source>
        <strain evidence="1 2">DSM 11589</strain>
    </source>
</reference>
<dbReference type="Pfam" id="PF02585">
    <property type="entry name" value="PIG-L"/>
    <property type="match status" value="1"/>
</dbReference>
<dbReference type="RefSeq" id="WP_076400906.1">
    <property type="nucleotide sequence ID" value="NZ_FTOA01000004.1"/>
</dbReference>